<dbReference type="Proteomes" id="UP000887576">
    <property type="component" value="Unplaced"/>
</dbReference>
<organism evidence="1 2">
    <name type="scientific">Panagrolaimus sp. JU765</name>
    <dbReference type="NCBI Taxonomy" id="591449"/>
    <lineage>
        <taxon>Eukaryota</taxon>
        <taxon>Metazoa</taxon>
        <taxon>Ecdysozoa</taxon>
        <taxon>Nematoda</taxon>
        <taxon>Chromadorea</taxon>
        <taxon>Rhabditida</taxon>
        <taxon>Tylenchina</taxon>
        <taxon>Panagrolaimomorpha</taxon>
        <taxon>Panagrolaimoidea</taxon>
        <taxon>Panagrolaimidae</taxon>
        <taxon>Panagrolaimus</taxon>
    </lineage>
</organism>
<proteinExistence type="predicted"/>
<name>A0AC34R380_9BILA</name>
<evidence type="ECO:0000313" key="2">
    <source>
        <dbReference type="WBParaSite" id="JU765_v2.g3139.t1"/>
    </source>
</evidence>
<evidence type="ECO:0000313" key="1">
    <source>
        <dbReference type="Proteomes" id="UP000887576"/>
    </source>
</evidence>
<protein>
    <submittedName>
        <fullName evidence="2">Uncharacterized protein</fullName>
    </submittedName>
</protein>
<reference evidence="2" key="1">
    <citation type="submission" date="2022-11" db="UniProtKB">
        <authorList>
            <consortium name="WormBaseParasite"/>
        </authorList>
    </citation>
    <scope>IDENTIFICATION</scope>
</reference>
<dbReference type="WBParaSite" id="JU765_v2.g3139.t1">
    <property type="protein sequence ID" value="JU765_v2.g3139.t1"/>
    <property type="gene ID" value="JU765_v2.g3139"/>
</dbReference>
<accession>A0AC34R380</accession>
<sequence>MDDPNYTKSIASDRIFMDDYYVYMKSRAELRSGIKKDEKMKIERISCEHYLKALNYCLAKISELPNGEVKDYHVNYIRWNQDVIEHELQYFESIPHLDDLFPKIVNCRNMSEMIIQNYSQLTEQEKATVNEYVHAYELIKRCEDKSGNVYRRALEQTGRLFINYLKVLSNHGCIHEFHRDNIYFNDIREEAEYLVTELENINDDLKKKVEKQFKFFKNFRTLDDACAKCHEQIIKEAVELSHSRATENMLQTMLSQIKEINKTARKRIQTKCEDSPFANALIHRSSVLKNCSNMKEIIRYAKENPWKMSIFVAGSTISSVMLGIVGPVLTVSAIGIFDYYKACYETSVEIREEIVLQRRKAVEFSDKFKKMSKTITENVIKDGQKRAIYRQWRNGEEIDDTEDEIEEERESLINPTNQEQRARILPLLNDDLQQIEMALSEAQANLNDRDAEFSQTEQLFNKLQEGLNAVHQLSQKNGNYHPLP</sequence>